<evidence type="ECO:0000313" key="2">
    <source>
        <dbReference type="EMBL" id="EFX77263.1"/>
    </source>
</evidence>
<accession>E9GTE1</accession>
<dbReference type="InParanoid" id="E9GTE1"/>
<dbReference type="HOGENOM" id="CLU_829665_0_0_1"/>
<dbReference type="KEGG" id="dpx:DAPPUDRAFT_106203"/>
<feature type="compositionally biased region" description="Polar residues" evidence="1">
    <location>
        <begin position="92"/>
        <end position="108"/>
    </location>
</feature>
<name>E9GTE1_DAPPU</name>
<sequence length="335" mass="36150">MVEFENDENHAARKPVAHLDATLPSEKPALHVLGDLSSSLSPSVRTLQSVGQQSTSARKSSPIRAFLTPPLMRKRKVPSSKHLHHDDDNGSDSRLSPHHTNTADNVLPSSRSKSFGFLSLLKFKFSDRSGRSKQQPVFQSSSSVLAGEETISDNLSSATTFPSLCVDQPFALSPTFQERERCEQQRNTKAPLADQEDCDDIHPQLCASAGLSLVAVAAASTVIPRLAMPKKVSISSKHTFTPHSSLDHPSSADFKHGINHFTFMASSFVLVTIGWPLTLGAGGFIGCAVFGLIASGIPCCFAFSSEKRANIVVVRAPFMQLTVVVSRGALQTVWS</sequence>
<dbReference type="AlphaFoldDB" id="E9GTE1"/>
<proteinExistence type="predicted"/>
<feature type="compositionally biased region" description="Polar residues" evidence="1">
    <location>
        <begin position="44"/>
        <end position="59"/>
    </location>
</feature>
<reference evidence="2 3" key="1">
    <citation type="journal article" date="2011" name="Science">
        <title>The ecoresponsive genome of Daphnia pulex.</title>
        <authorList>
            <person name="Colbourne J.K."/>
            <person name="Pfrender M.E."/>
            <person name="Gilbert D."/>
            <person name="Thomas W.K."/>
            <person name="Tucker A."/>
            <person name="Oakley T.H."/>
            <person name="Tokishita S."/>
            <person name="Aerts A."/>
            <person name="Arnold G.J."/>
            <person name="Basu M.K."/>
            <person name="Bauer D.J."/>
            <person name="Caceres C.E."/>
            <person name="Carmel L."/>
            <person name="Casola C."/>
            <person name="Choi J.H."/>
            <person name="Detter J.C."/>
            <person name="Dong Q."/>
            <person name="Dusheyko S."/>
            <person name="Eads B.D."/>
            <person name="Frohlich T."/>
            <person name="Geiler-Samerotte K.A."/>
            <person name="Gerlach D."/>
            <person name="Hatcher P."/>
            <person name="Jogdeo S."/>
            <person name="Krijgsveld J."/>
            <person name="Kriventseva E.V."/>
            <person name="Kultz D."/>
            <person name="Laforsch C."/>
            <person name="Lindquist E."/>
            <person name="Lopez J."/>
            <person name="Manak J.R."/>
            <person name="Muller J."/>
            <person name="Pangilinan J."/>
            <person name="Patwardhan R.P."/>
            <person name="Pitluck S."/>
            <person name="Pritham E.J."/>
            <person name="Rechtsteiner A."/>
            <person name="Rho M."/>
            <person name="Rogozin I.B."/>
            <person name="Sakarya O."/>
            <person name="Salamov A."/>
            <person name="Schaack S."/>
            <person name="Shapiro H."/>
            <person name="Shiga Y."/>
            <person name="Skalitzky C."/>
            <person name="Smith Z."/>
            <person name="Souvorov A."/>
            <person name="Sung W."/>
            <person name="Tang Z."/>
            <person name="Tsuchiya D."/>
            <person name="Tu H."/>
            <person name="Vos H."/>
            <person name="Wang M."/>
            <person name="Wolf Y.I."/>
            <person name="Yamagata H."/>
            <person name="Yamada T."/>
            <person name="Ye Y."/>
            <person name="Shaw J.R."/>
            <person name="Andrews J."/>
            <person name="Crease T.J."/>
            <person name="Tang H."/>
            <person name="Lucas S.M."/>
            <person name="Robertson H.M."/>
            <person name="Bork P."/>
            <person name="Koonin E.V."/>
            <person name="Zdobnov E.M."/>
            <person name="Grigoriev I.V."/>
            <person name="Lynch M."/>
            <person name="Boore J.L."/>
        </authorList>
    </citation>
    <scope>NUCLEOTIDE SEQUENCE [LARGE SCALE GENOMIC DNA]</scope>
</reference>
<organism evidence="2 3">
    <name type="scientific">Daphnia pulex</name>
    <name type="common">Water flea</name>
    <dbReference type="NCBI Taxonomy" id="6669"/>
    <lineage>
        <taxon>Eukaryota</taxon>
        <taxon>Metazoa</taxon>
        <taxon>Ecdysozoa</taxon>
        <taxon>Arthropoda</taxon>
        <taxon>Crustacea</taxon>
        <taxon>Branchiopoda</taxon>
        <taxon>Diplostraca</taxon>
        <taxon>Cladocera</taxon>
        <taxon>Anomopoda</taxon>
        <taxon>Daphniidae</taxon>
        <taxon>Daphnia</taxon>
    </lineage>
</organism>
<feature type="region of interest" description="Disordered" evidence="1">
    <location>
        <begin position="44"/>
        <end position="108"/>
    </location>
</feature>
<protein>
    <submittedName>
        <fullName evidence="2">Uncharacterized protein</fullName>
    </submittedName>
</protein>
<evidence type="ECO:0000256" key="1">
    <source>
        <dbReference type="SAM" id="MobiDB-lite"/>
    </source>
</evidence>
<feature type="region of interest" description="Disordered" evidence="1">
    <location>
        <begin position="1"/>
        <end position="20"/>
    </location>
</feature>
<dbReference type="Proteomes" id="UP000000305">
    <property type="component" value="Unassembled WGS sequence"/>
</dbReference>
<keyword evidence="3" id="KW-1185">Reference proteome</keyword>
<dbReference type="EMBL" id="GL732563">
    <property type="protein sequence ID" value="EFX77263.1"/>
    <property type="molecule type" value="Genomic_DNA"/>
</dbReference>
<feature type="compositionally biased region" description="Basic residues" evidence="1">
    <location>
        <begin position="72"/>
        <end position="83"/>
    </location>
</feature>
<gene>
    <name evidence="2" type="ORF">DAPPUDRAFT_106203</name>
</gene>
<evidence type="ECO:0000313" key="3">
    <source>
        <dbReference type="Proteomes" id="UP000000305"/>
    </source>
</evidence>